<proteinExistence type="predicted"/>
<evidence type="ECO:0000313" key="2">
    <source>
        <dbReference type="Proteomes" id="UP000789508"/>
    </source>
</evidence>
<dbReference type="OrthoDB" id="8954335at2759"/>
<evidence type="ECO:0000313" key="1">
    <source>
        <dbReference type="EMBL" id="CAG8751928.1"/>
    </source>
</evidence>
<reference evidence="1" key="1">
    <citation type="submission" date="2021-06" db="EMBL/GenBank/DDBJ databases">
        <authorList>
            <person name="Kallberg Y."/>
            <person name="Tangrot J."/>
            <person name="Rosling A."/>
        </authorList>
    </citation>
    <scope>NUCLEOTIDE SEQUENCE</scope>
    <source>
        <strain evidence="1">FL130A</strain>
    </source>
</reference>
<protein>
    <submittedName>
        <fullName evidence="1">1608_t:CDS:1</fullName>
    </submittedName>
</protein>
<dbReference type="AlphaFoldDB" id="A0A9N9NPL2"/>
<dbReference type="EMBL" id="CAJVPS010041233">
    <property type="protein sequence ID" value="CAG8751928.1"/>
    <property type="molecule type" value="Genomic_DNA"/>
</dbReference>
<gene>
    <name evidence="1" type="ORF">ALEPTO_LOCUS13337</name>
</gene>
<comment type="caution">
    <text evidence="1">The sequence shown here is derived from an EMBL/GenBank/DDBJ whole genome shotgun (WGS) entry which is preliminary data.</text>
</comment>
<keyword evidence="2" id="KW-1185">Reference proteome</keyword>
<organism evidence="1 2">
    <name type="scientific">Ambispora leptoticha</name>
    <dbReference type="NCBI Taxonomy" id="144679"/>
    <lineage>
        <taxon>Eukaryota</taxon>
        <taxon>Fungi</taxon>
        <taxon>Fungi incertae sedis</taxon>
        <taxon>Mucoromycota</taxon>
        <taxon>Glomeromycotina</taxon>
        <taxon>Glomeromycetes</taxon>
        <taxon>Archaeosporales</taxon>
        <taxon>Ambisporaceae</taxon>
        <taxon>Ambispora</taxon>
    </lineage>
</organism>
<dbReference type="Proteomes" id="UP000789508">
    <property type="component" value="Unassembled WGS sequence"/>
</dbReference>
<sequence length="122" mass="13811">ADFHLANANASGRARCEYYFELQIEDRNLHVPILVVGTKADLVKQELTGGQRRYSIVDEYGLTCTTHFARGSIAVEKINAFFEKVIDKKFQSPAFEPIGKVQSDELDFSWFTLNDFFGSGRP</sequence>
<name>A0A9N9NPL2_9GLOM</name>
<feature type="non-terminal residue" evidence="1">
    <location>
        <position position="1"/>
    </location>
</feature>
<accession>A0A9N9NPL2</accession>